<reference evidence="2" key="1">
    <citation type="submission" date="2020-11" db="EMBL/GenBank/DDBJ databases">
        <authorList>
            <person name="Whitehead M."/>
        </authorList>
    </citation>
    <scope>NUCLEOTIDE SEQUENCE</scope>
    <source>
        <strain evidence="2">EGII</strain>
    </source>
</reference>
<gene>
    <name evidence="2" type="ORF">CCAP1982_LOCUS12380</name>
</gene>
<feature type="transmembrane region" description="Helical" evidence="1">
    <location>
        <begin position="71"/>
        <end position="89"/>
    </location>
</feature>
<keyword evidence="1" id="KW-1133">Transmembrane helix</keyword>
<feature type="transmembrane region" description="Helical" evidence="1">
    <location>
        <begin position="44"/>
        <end position="65"/>
    </location>
</feature>
<evidence type="ECO:0000313" key="3">
    <source>
        <dbReference type="Proteomes" id="UP000606786"/>
    </source>
</evidence>
<keyword evidence="1" id="KW-0472">Membrane</keyword>
<proteinExistence type="predicted"/>
<organism evidence="2 3">
    <name type="scientific">Ceratitis capitata</name>
    <name type="common">Mediterranean fruit fly</name>
    <name type="synonym">Tephritis capitata</name>
    <dbReference type="NCBI Taxonomy" id="7213"/>
    <lineage>
        <taxon>Eukaryota</taxon>
        <taxon>Metazoa</taxon>
        <taxon>Ecdysozoa</taxon>
        <taxon>Arthropoda</taxon>
        <taxon>Hexapoda</taxon>
        <taxon>Insecta</taxon>
        <taxon>Pterygota</taxon>
        <taxon>Neoptera</taxon>
        <taxon>Endopterygota</taxon>
        <taxon>Diptera</taxon>
        <taxon>Brachycera</taxon>
        <taxon>Muscomorpha</taxon>
        <taxon>Tephritoidea</taxon>
        <taxon>Tephritidae</taxon>
        <taxon>Ceratitis</taxon>
        <taxon>Ceratitis</taxon>
    </lineage>
</organism>
<feature type="transmembrane region" description="Helical" evidence="1">
    <location>
        <begin position="6"/>
        <end position="32"/>
    </location>
</feature>
<dbReference type="AlphaFoldDB" id="A0A811V247"/>
<comment type="caution">
    <text evidence="2">The sequence shown here is derived from an EMBL/GenBank/DDBJ whole genome shotgun (WGS) entry which is preliminary data.</text>
</comment>
<dbReference type="EMBL" id="CAJHJT010000034">
    <property type="protein sequence ID" value="CAD7003957.1"/>
    <property type="molecule type" value="Genomic_DNA"/>
</dbReference>
<keyword evidence="1" id="KW-0812">Transmembrane</keyword>
<dbReference type="Proteomes" id="UP000606786">
    <property type="component" value="Unassembled WGS sequence"/>
</dbReference>
<protein>
    <submittedName>
        <fullName evidence="2">(Mediterranean fruit fly) hypothetical protein</fullName>
    </submittedName>
</protein>
<evidence type="ECO:0000256" key="1">
    <source>
        <dbReference type="SAM" id="Phobius"/>
    </source>
</evidence>
<name>A0A811V247_CERCA</name>
<accession>A0A811V247</accession>
<sequence>MISAFAINFIVVFTTTLSCLTLPVPLCCYYNNYNCNLNRFVHSAMPLVAALTLPFHNIYAYFAVIAASRKLLLICFVAMILFFAFVHFLQNNIILLGKIFV</sequence>
<evidence type="ECO:0000313" key="2">
    <source>
        <dbReference type="EMBL" id="CAD7003957.1"/>
    </source>
</evidence>
<keyword evidence="3" id="KW-1185">Reference proteome</keyword>